<comment type="caution">
    <text evidence="2">The sequence shown here is derived from an EMBL/GenBank/DDBJ whole genome shotgun (WGS) entry which is preliminary data.</text>
</comment>
<dbReference type="Gene3D" id="2.30.280.10">
    <property type="entry name" value="SRA-YDG"/>
    <property type="match status" value="1"/>
</dbReference>
<evidence type="ECO:0000256" key="1">
    <source>
        <dbReference type="SAM" id="MobiDB-lite"/>
    </source>
</evidence>
<dbReference type="AlphaFoldDB" id="A0A507BID8"/>
<dbReference type="RefSeq" id="XP_031000235.1">
    <property type="nucleotide sequence ID" value="XM_031134305.1"/>
</dbReference>
<organism evidence="2 3">
    <name type="scientific">Thyridium curvatum</name>
    <dbReference type="NCBI Taxonomy" id="1093900"/>
    <lineage>
        <taxon>Eukaryota</taxon>
        <taxon>Fungi</taxon>
        <taxon>Dikarya</taxon>
        <taxon>Ascomycota</taxon>
        <taxon>Pezizomycotina</taxon>
        <taxon>Sordariomycetes</taxon>
        <taxon>Sordariomycetidae</taxon>
        <taxon>Thyridiales</taxon>
        <taxon>Thyridiaceae</taxon>
        <taxon>Thyridium</taxon>
    </lineage>
</organism>
<dbReference type="InParanoid" id="A0A507BID8"/>
<accession>A0A507BID8</accession>
<dbReference type="EMBL" id="SKBQ01000110">
    <property type="protein sequence ID" value="TPX18524.1"/>
    <property type="molecule type" value="Genomic_DNA"/>
</dbReference>
<evidence type="ECO:0000313" key="3">
    <source>
        <dbReference type="Proteomes" id="UP000319257"/>
    </source>
</evidence>
<sequence>MGIVRISRLQSQGRTWNNSPPDDPLGLAEDGWEFLESNPRDSLDGTRSPDISLLIAKPLTPITRPGGPGDAELSDRTSGSEMSDSSVSLNTAMNMETPHDREIRSILALSDSVRASLTENLSLGSDTIRLTQFLNSVLADEVHDGRSLSFDTLLKAHLDKLLQDLLDPLKKPDPVPGTIFAVMTAAKSLEKSWRARFKERYADIDKRRLSAMLSNGALRDVTFAALSADNVVTWKAKQVTPACEVEDSYKFRPGQWWLNISCAHRDGVVDNDQEKPTKGKYGIAALPLLTGEEESLEDRKIKYIRRSLHRAQMHIPLMSKVGCRMRILRGYQLRSLFAPIGGVRYDGLYILRQYGLKLDEFTELYRLELTMERIESQKPLALLQRIPKPAQLDQWTLYQKFEKDKITQMYGETRSTQWYLTNQEEEAARSRWHADHNPSEEFGVDVSADKFEPKRRRSLVRLSLPEDKWHAARIKDPTDEPTPER</sequence>
<gene>
    <name evidence="2" type="ORF">E0L32_011562</name>
</gene>
<name>A0A507BID8_9PEZI</name>
<dbReference type="InterPro" id="IPR036987">
    <property type="entry name" value="SRA-YDG_sf"/>
</dbReference>
<dbReference type="SUPFAM" id="SSF88697">
    <property type="entry name" value="PUA domain-like"/>
    <property type="match status" value="1"/>
</dbReference>
<evidence type="ECO:0000313" key="2">
    <source>
        <dbReference type="EMBL" id="TPX18524.1"/>
    </source>
</evidence>
<protein>
    <recommendedName>
        <fullName evidence="4">YDG domain-containing protein</fullName>
    </recommendedName>
</protein>
<evidence type="ECO:0008006" key="4">
    <source>
        <dbReference type="Google" id="ProtNLM"/>
    </source>
</evidence>
<dbReference type="InterPro" id="IPR015947">
    <property type="entry name" value="PUA-like_sf"/>
</dbReference>
<dbReference type="Proteomes" id="UP000319257">
    <property type="component" value="Unassembled WGS sequence"/>
</dbReference>
<dbReference type="GeneID" id="41979009"/>
<dbReference type="STRING" id="1093900.A0A507BID8"/>
<feature type="compositionally biased region" description="Polar residues" evidence="1">
    <location>
        <begin position="8"/>
        <end position="20"/>
    </location>
</feature>
<feature type="compositionally biased region" description="Polar residues" evidence="1">
    <location>
        <begin position="76"/>
        <end position="86"/>
    </location>
</feature>
<reference evidence="2 3" key="1">
    <citation type="submission" date="2019-06" db="EMBL/GenBank/DDBJ databases">
        <title>Draft genome sequence of the filamentous fungus Phialemoniopsis curvata isolated from diesel fuel.</title>
        <authorList>
            <person name="Varaljay V.A."/>
            <person name="Lyon W.J."/>
            <person name="Crouch A.L."/>
            <person name="Drake C.E."/>
            <person name="Hollomon J.M."/>
            <person name="Nadeau L.J."/>
            <person name="Nunn H.S."/>
            <person name="Stevenson B.S."/>
            <person name="Bojanowski C.L."/>
            <person name="Crookes-Goodson W.J."/>
        </authorList>
    </citation>
    <scope>NUCLEOTIDE SEQUENCE [LARGE SCALE GENOMIC DNA]</scope>
    <source>
        <strain evidence="2 3">D216</strain>
    </source>
</reference>
<dbReference type="OrthoDB" id="3244603at2759"/>
<feature type="region of interest" description="Disordered" evidence="1">
    <location>
        <begin position="57"/>
        <end position="86"/>
    </location>
</feature>
<keyword evidence="3" id="KW-1185">Reference proteome</keyword>
<feature type="region of interest" description="Disordered" evidence="1">
    <location>
        <begin position="1"/>
        <end position="29"/>
    </location>
</feature>
<proteinExistence type="predicted"/>